<dbReference type="EMBL" id="KY000026">
    <property type="protein sequence ID" value="ASK40943.1"/>
    <property type="molecule type" value="Genomic_DNA"/>
</dbReference>
<accession>A0A2Z2PDR9</accession>
<keyword evidence="1" id="KW-0614">Plasmid</keyword>
<protein>
    <submittedName>
        <fullName evidence="1">Uncharacterized protein</fullName>
    </submittedName>
</protein>
<organism evidence="1">
    <name type="scientific">Agrobacterium genomosp. 6</name>
    <dbReference type="NCBI Taxonomy" id="1183411"/>
    <lineage>
        <taxon>Bacteria</taxon>
        <taxon>Pseudomonadati</taxon>
        <taxon>Pseudomonadota</taxon>
        <taxon>Alphaproteobacteria</taxon>
        <taxon>Hyphomicrobiales</taxon>
        <taxon>Rhizobiaceae</taxon>
        <taxon>Rhizobium/Agrobacterium group</taxon>
        <taxon>Agrobacterium</taxon>
        <taxon>Agrobacterium tumefaciens complex</taxon>
    </lineage>
</organism>
<reference evidence="1" key="1">
    <citation type="submission" date="2016-10" db="EMBL/GenBank/DDBJ databases">
        <title>Agrobacterium Ti plasmids: Classification based on T-DNA and Vir regions organization.</title>
        <authorList>
            <person name="Nabi N."/>
            <person name="Vial L."/>
            <person name="Ben Hafsa A."/>
            <person name="Chapulliot D."/>
            <person name="Berard A."/>
            <person name="Chauveau A."/>
            <person name="Le Paslier M.-C."/>
            <person name="Harzallah Skhiri F."/>
            <person name="Brunel D."/>
            <person name="Nesme X."/>
            <person name="Chaouachi M."/>
        </authorList>
    </citation>
    <scope>NUCLEOTIDE SEQUENCE</scope>
    <source>
        <strain evidence="1">CFBP1873</strain>
        <plasmid evidence="1">pTi_CFBP1873</plasmid>
    </source>
</reference>
<sequence>MRYWEACEAQVTAEEAIEECRIHEIDAVARQLDSAIIDLQTGDVIAYVDEAGEYSGADILGYLGY</sequence>
<dbReference type="RefSeq" id="WP_012478133.1">
    <property type="nucleotide sequence ID" value="NZ_KY000026.1"/>
</dbReference>
<proteinExistence type="predicted"/>
<name>A0A2Z2PDR9_9HYPH</name>
<evidence type="ECO:0000313" key="1">
    <source>
        <dbReference type="EMBL" id="ASK40943.1"/>
    </source>
</evidence>
<dbReference type="AlphaFoldDB" id="A0A2Z2PDR9"/>
<geneLocation type="plasmid" evidence="1">
    <name>pTi_CFBP1873</name>
</geneLocation>